<dbReference type="AlphaFoldDB" id="A0A7Y0Q7A6"/>
<evidence type="ECO:0000256" key="1">
    <source>
        <dbReference type="ARBA" id="ARBA00023239"/>
    </source>
</evidence>
<organism evidence="4 5">
    <name type="scientific">Thalassotalea algicola</name>
    <dbReference type="NCBI Taxonomy" id="2716224"/>
    <lineage>
        <taxon>Bacteria</taxon>
        <taxon>Pseudomonadati</taxon>
        <taxon>Pseudomonadota</taxon>
        <taxon>Gammaproteobacteria</taxon>
        <taxon>Alteromonadales</taxon>
        <taxon>Colwelliaceae</taxon>
        <taxon>Thalassotalea</taxon>
    </lineage>
</organism>
<dbReference type="Pfam" id="PF13772">
    <property type="entry name" value="AIG2_2"/>
    <property type="match status" value="1"/>
</dbReference>
<feature type="binding site" evidence="3">
    <location>
        <begin position="3"/>
        <end position="8"/>
    </location>
    <ligand>
        <name>substrate</name>
    </ligand>
</feature>
<keyword evidence="1" id="KW-0456">Lyase</keyword>
<dbReference type="InterPro" id="IPR017939">
    <property type="entry name" value="G-Glutamylcylcotransferase"/>
</dbReference>
<evidence type="ECO:0000256" key="3">
    <source>
        <dbReference type="PIRSR" id="PIRSR617939-2"/>
    </source>
</evidence>
<reference evidence="4 5" key="1">
    <citation type="submission" date="2020-04" db="EMBL/GenBank/DDBJ databases">
        <title>Thalassotalea sp. M1531, isolated from the surface of marine red alga.</title>
        <authorList>
            <person name="Pang L."/>
            <person name="Lu D.-C."/>
        </authorList>
    </citation>
    <scope>NUCLEOTIDE SEQUENCE [LARGE SCALE GENOMIC DNA]</scope>
    <source>
        <strain evidence="4 5">M1531</strain>
    </source>
</reference>
<keyword evidence="4" id="KW-0808">Transferase</keyword>
<keyword evidence="5" id="KW-1185">Reference proteome</keyword>
<dbReference type="GO" id="GO:0016740">
    <property type="term" value="F:transferase activity"/>
    <property type="evidence" value="ECO:0007669"/>
    <property type="project" value="UniProtKB-KW"/>
</dbReference>
<dbReference type="CDD" id="cd06661">
    <property type="entry name" value="GGCT_like"/>
    <property type="match status" value="1"/>
</dbReference>
<feature type="active site" description="Proton acceptor" evidence="2">
    <location>
        <position position="79"/>
    </location>
</feature>
<gene>
    <name evidence="4" type="ORF">HII17_10445</name>
</gene>
<dbReference type="Gene3D" id="3.10.490.10">
    <property type="entry name" value="Gamma-glutamyl cyclotransferase-like"/>
    <property type="match status" value="1"/>
</dbReference>
<dbReference type="InterPro" id="IPR036568">
    <property type="entry name" value="GGCT-like_sf"/>
</dbReference>
<name>A0A7Y0Q7A6_9GAMM</name>
<dbReference type="PANTHER" id="PTHR12935">
    <property type="entry name" value="GAMMA-GLUTAMYLCYCLOTRANSFERASE"/>
    <property type="match status" value="1"/>
</dbReference>
<accession>A0A7Y0Q7A6</accession>
<sequence>MKYFAYGSNMSFNRLSQRTPSVKRLGRYALTDHSLKFHKASHDGSGKCDAHYTRKSSDEIIGALYEINADEKPILDKIEGLGLGYELKWVKVTNEENETIDAFIYYATDINPELKPYSWYLNHVIVGAKEIDVPIDYLKTIEQTPFIEDSNASRAQQEFDVHR</sequence>
<dbReference type="PANTHER" id="PTHR12935:SF0">
    <property type="entry name" value="GAMMA-GLUTAMYLCYCLOTRANSFERASE"/>
    <property type="match status" value="1"/>
</dbReference>
<proteinExistence type="predicted"/>
<dbReference type="Proteomes" id="UP000568664">
    <property type="component" value="Unassembled WGS sequence"/>
</dbReference>
<comment type="caution">
    <text evidence="4">The sequence shown here is derived from an EMBL/GenBank/DDBJ whole genome shotgun (WGS) entry which is preliminary data.</text>
</comment>
<feature type="binding site" evidence="3">
    <location>
        <position position="120"/>
    </location>
    <ligand>
        <name>substrate</name>
    </ligand>
</feature>
<evidence type="ECO:0000256" key="2">
    <source>
        <dbReference type="PIRSR" id="PIRSR617939-1"/>
    </source>
</evidence>
<dbReference type="GO" id="GO:0003839">
    <property type="term" value="F:gamma-glutamylcyclotransferase activity"/>
    <property type="evidence" value="ECO:0007669"/>
    <property type="project" value="InterPro"/>
</dbReference>
<dbReference type="SUPFAM" id="SSF110857">
    <property type="entry name" value="Gamma-glutamyl cyclotransferase-like"/>
    <property type="match status" value="1"/>
</dbReference>
<evidence type="ECO:0000313" key="5">
    <source>
        <dbReference type="Proteomes" id="UP000568664"/>
    </source>
</evidence>
<dbReference type="InterPro" id="IPR013024">
    <property type="entry name" value="GGCT-like"/>
</dbReference>
<protein>
    <submittedName>
        <fullName evidence="4">Gamma-glutamylcyclotransferase</fullName>
    </submittedName>
</protein>
<evidence type="ECO:0000313" key="4">
    <source>
        <dbReference type="EMBL" id="NMP31986.1"/>
    </source>
</evidence>
<dbReference type="RefSeq" id="WP_169075312.1">
    <property type="nucleotide sequence ID" value="NZ_JABBXH010000003.1"/>
</dbReference>
<dbReference type="EMBL" id="JABBXH010000003">
    <property type="protein sequence ID" value="NMP31986.1"/>
    <property type="molecule type" value="Genomic_DNA"/>
</dbReference>